<dbReference type="Proteomes" id="UP000198723">
    <property type="component" value="Unassembled WGS sequence"/>
</dbReference>
<dbReference type="EMBL" id="FMAJ01000008">
    <property type="protein sequence ID" value="SCB59770.1"/>
    <property type="molecule type" value="Genomic_DNA"/>
</dbReference>
<name>A0A1C3Y5Q9_9HYPH</name>
<evidence type="ECO:0000313" key="1">
    <source>
        <dbReference type="EMBL" id="SCB59770.1"/>
    </source>
</evidence>
<reference evidence="1 2" key="1">
    <citation type="submission" date="2016-08" db="EMBL/GenBank/DDBJ databases">
        <authorList>
            <person name="Seilhamer J.J."/>
        </authorList>
    </citation>
    <scope>NUCLEOTIDE SEQUENCE [LARGE SCALE GENOMIC DNA]</scope>
    <source>
        <strain evidence="1 2">HBR26</strain>
    </source>
</reference>
<protein>
    <submittedName>
        <fullName evidence="1">Uncharacterized protein</fullName>
    </submittedName>
</protein>
<organism evidence="1 2">
    <name type="scientific">Rhizobium aethiopicum</name>
    <dbReference type="NCBI Taxonomy" id="1138170"/>
    <lineage>
        <taxon>Bacteria</taxon>
        <taxon>Pseudomonadati</taxon>
        <taxon>Pseudomonadota</taxon>
        <taxon>Alphaproteobacteria</taxon>
        <taxon>Hyphomicrobiales</taxon>
        <taxon>Rhizobiaceae</taxon>
        <taxon>Rhizobium/Agrobacterium group</taxon>
        <taxon>Rhizobium</taxon>
    </lineage>
</organism>
<gene>
    <name evidence="1" type="ORF">GA0061105_108127</name>
</gene>
<dbReference type="STRING" id="1138170.GA0061105_108127"/>
<evidence type="ECO:0000313" key="2">
    <source>
        <dbReference type="Proteomes" id="UP000198723"/>
    </source>
</evidence>
<dbReference type="AlphaFoldDB" id="A0A1C3Y5Q9"/>
<sequence length="69" mass="7030">MRLPLRRASLGGLGPPNHKVMVGQLDSASIPTSTADAVKPLTPVALHGTCRADNSQASGAVPCQLSPTI</sequence>
<proteinExistence type="predicted"/>
<accession>A0A1C3Y5Q9</accession>